<dbReference type="EMBL" id="CAKKNE010000004">
    <property type="protein sequence ID" value="CAH0375172.1"/>
    <property type="molecule type" value="Genomic_DNA"/>
</dbReference>
<proteinExistence type="predicted"/>
<reference evidence="3" key="2">
    <citation type="submission" date="2021-11" db="EMBL/GenBank/DDBJ databases">
        <authorList>
            <consortium name="Genoscope - CEA"/>
            <person name="William W."/>
        </authorList>
    </citation>
    <scope>NUCLEOTIDE SEQUENCE</scope>
</reference>
<dbReference type="EMBL" id="HBIW01001634">
    <property type="protein sequence ID" value="CAE0685970.1"/>
    <property type="molecule type" value="Transcribed_RNA"/>
</dbReference>
<feature type="compositionally biased region" description="Basic residues" evidence="1">
    <location>
        <begin position="1"/>
        <end position="22"/>
    </location>
</feature>
<dbReference type="OrthoDB" id="10637448at2759"/>
<reference evidence="2" key="1">
    <citation type="submission" date="2021-01" db="EMBL/GenBank/DDBJ databases">
        <authorList>
            <person name="Corre E."/>
            <person name="Pelletier E."/>
            <person name="Niang G."/>
            <person name="Scheremetjew M."/>
            <person name="Finn R."/>
            <person name="Kale V."/>
            <person name="Holt S."/>
            <person name="Cochrane G."/>
            <person name="Meng A."/>
            <person name="Brown T."/>
            <person name="Cohen L."/>
        </authorList>
    </citation>
    <scope>NUCLEOTIDE SEQUENCE</scope>
    <source>
        <strain evidence="2">CCMP1756</strain>
    </source>
</reference>
<dbReference type="AlphaFoldDB" id="A0A7S4E2H8"/>
<sequence length="368" mass="40374">MAKSKRSKTQRHKAKQNWKTPKRMNACGPETVDREEIEEIQNEAPKTRYGHVLLTRDTLESRAKRLDRMQRVRCERAVQRGRDRLRNYIPPPPERTEEEKAAYRRSDPSTWKLRGAARPWEEVEAAKTRDHHDVGFDALERYGGELASQVEEGAKWVQSLVDLARDELERGRGRAALDLCCEALTYDSRDLSGAAFCAVEVGEDVVQRLAPFRRGVPAWARAVAAVLSKSDDADAVVARACAANAAAAHCAAHWRAFDAAIENEDALQGLDDMCAGSALEALVVHCQLRFLLEDRPGDRDAVAAAVRRAGVPPLPSPDILEASAGFAEAGMFLGMFRTACEMAEEAIAGPAAEPPSEPTPAPTAEQGV</sequence>
<evidence type="ECO:0000313" key="2">
    <source>
        <dbReference type="EMBL" id="CAE0685970.1"/>
    </source>
</evidence>
<evidence type="ECO:0000313" key="4">
    <source>
        <dbReference type="Proteomes" id="UP000789595"/>
    </source>
</evidence>
<evidence type="ECO:0000313" key="3">
    <source>
        <dbReference type="EMBL" id="CAH0375172.1"/>
    </source>
</evidence>
<name>A0A7S4E2H8_9STRA</name>
<evidence type="ECO:0000256" key="1">
    <source>
        <dbReference type="SAM" id="MobiDB-lite"/>
    </source>
</evidence>
<feature type="region of interest" description="Disordered" evidence="1">
    <location>
        <begin position="1"/>
        <end position="32"/>
    </location>
</feature>
<gene>
    <name evidence="2" type="ORF">PCAL00307_LOCUS1404</name>
    <name evidence="3" type="ORF">PECAL_4P24950</name>
</gene>
<dbReference type="Proteomes" id="UP000789595">
    <property type="component" value="Unassembled WGS sequence"/>
</dbReference>
<keyword evidence="4" id="KW-1185">Reference proteome</keyword>
<accession>A0A7S4E2H8</accession>
<organism evidence="2">
    <name type="scientific">Pelagomonas calceolata</name>
    <dbReference type="NCBI Taxonomy" id="35677"/>
    <lineage>
        <taxon>Eukaryota</taxon>
        <taxon>Sar</taxon>
        <taxon>Stramenopiles</taxon>
        <taxon>Ochrophyta</taxon>
        <taxon>Pelagophyceae</taxon>
        <taxon>Pelagomonadales</taxon>
        <taxon>Pelagomonadaceae</taxon>
        <taxon>Pelagomonas</taxon>
    </lineage>
</organism>
<protein>
    <submittedName>
        <fullName evidence="2">Uncharacterized protein</fullName>
    </submittedName>
</protein>